<proteinExistence type="inferred from homology"/>
<sequence length="149" mass="16875">MTPSAHPQGASTYGSKGIRLRDIKRGFPLHERGLSEAKLLGQYRTRERYPLLVAGPWFAPMMLNEPGIGYQVVGELYETNDITIENLERIESVGEPGNFRLSIEVEPAEGGSACLALVYMKARELAHPVHSDHLQVYEDRRFIPFEQRH</sequence>
<dbReference type="SUPFAM" id="SSF110857">
    <property type="entry name" value="Gamma-glutamyl cyclotransferase-like"/>
    <property type="match status" value="1"/>
</dbReference>
<dbReference type="InterPro" id="IPR036568">
    <property type="entry name" value="GGCT-like_sf"/>
</dbReference>
<keyword evidence="4" id="KW-1185">Reference proteome</keyword>
<dbReference type="PANTHER" id="PTHR12510">
    <property type="entry name" value="TROPONIN C-AKIN-1 PROTEIN"/>
    <property type="match status" value="1"/>
</dbReference>
<organism evidence="3 4">
    <name type="scientific">Roseibium salinum</name>
    <dbReference type="NCBI Taxonomy" id="1604349"/>
    <lineage>
        <taxon>Bacteria</taxon>
        <taxon>Pseudomonadati</taxon>
        <taxon>Pseudomonadota</taxon>
        <taxon>Alphaproteobacteria</taxon>
        <taxon>Hyphomicrobiales</taxon>
        <taxon>Stappiaceae</taxon>
        <taxon>Roseibium</taxon>
    </lineage>
</organism>
<dbReference type="Pfam" id="PF06094">
    <property type="entry name" value="GGACT"/>
    <property type="match status" value="1"/>
</dbReference>
<gene>
    <name evidence="3" type="ORF">ON753_02220</name>
</gene>
<evidence type="ECO:0000313" key="4">
    <source>
        <dbReference type="Proteomes" id="UP001300261"/>
    </source>
</evidence>
<dbReference type="PANTHER" id="PTHR12510:SF4">
    <property type="entry name" value="GAMMA-GLUTAMYLAMINECYCLOTRANSFERASE"/>
    <property type="match status" value="1"/>
</dbReference>
<evidence type="ECO:0000256" key="1">
    <source>
        <dbReference type="RuleBase" id="RU367036"/>
    </source>
</evidence>
<dbReference type="RefSeq" id="WP_265960916.1">
    <property type="nucleotide sequence ID" value="NZ_JAPEVI010000001.1"/>
</dbReference>
<feature type="domain" description="Gamma-glutamylcyclotransferase AIG2-like" evidence="2">
    <location>
        <begin position="24"/>
        <end position="123"/>
    </location>
</feature>
<accession>A0ABT3QWL0</accession>
<evidence type="ECO:0000259" key="2">
    <source>
        <dbReference type="Pfam" id="PF06094"/>
    </source>
</evidence>
<dbReference type="EMBL" id="JAPEVI010000001">
    <property type="protein sequence ID" value="MCX2721223.1"/>
    <property type="molecule type" value="Genomic_DNA"/>
</dbReference>
<evidence type="ECO:0000313" key="3">
    <source>
        <dbReference type="EMBL" id="MCX2721223.1"/>
    </source>
</evidence>
<reference evidence="3 4" key="1">
    <citation type="journal article" date="2016" name="Int. J. Syst. Evol. Microbiol.">
        <title>Labrenzia salina sp. nov., isolated from the rhizosphere of the halophyte Arthrocnemum macrostachyum.</title>
        <authorList>
            <person name="Camacho M."/>
            <person name="Redondo-Gomez S."/>
            <person name="Rodriguez-Llorente I."/>
            <person name="Rohde M."/>
            <person name="Sproer C."/>
            <person name="Schumann P."/>
            <person name="Klenk H.P."/>
            <person name="Montero-Calasanz M.D.C."/>
        </authorList>
    </citation>
    <scope>NUCLEOTIDE SEQUENCE [LARGE SCALE GENOMIC DNA]</scope>
    <source>
        <strain evidence="3 4">DSM 29163</strain>
    </source>
</reference>
<name>A0ABT3QWL0_9HYPH</name>
<comment type="caution">
    <text evidence="3">The sequence shown here is derived from an EMBL/GenBank/DDBJ whole genome shotgun (WGS) entry which is preliminary data.</text>
</comment>
<dbReference type="Proteomes" id="UP001300261">
    <property type="component" value="Unassembled WGS sequence"/>
</dbReference>
<comment type="similarity">
    <text evidence="1">Belongs to the gamma-glutamylcyclotransferase family.</text>
</comment>
<dbReference type="InterPro" id="IPR009288">
    <property type="entry name" value="AIG2-like_dom"/>
</dbReference>
<protein>
    <recommendedName>
        <fullName evidence="1">Gamma-glutamylcyclotransferase family protein</fullName>
    </recommendedName>
</protein>
<dbReference type="Gene3D" id="3.10.490.10">
    <property type="entry name" value="Gamma-glutamyl cyclotransferase-like"/>
    <property type="match status" value="1"/>
</dbReference>
<dbReference type="InterPro" id="IPR039126">
    <property type="entry name" value="GGACT"/>
</dbReference>